<evidence type="ECO:0000313" key="1">
    <source>
        <dbReference type="EMBL" id="KAF8483939.1"/>
    </source>
</evidence>
<reference evidence="1" key="1">
    <citation type="submission" date="2019-10" db="EMBL/GenBank/DDBJ databases">
        <authorList>
            <consortium name="DOE Joint Genome Institute"/>
            <person name="Kuo A."/>
            <person name="Miyauchi S."/>
            <person name="Kiss E."/>
            <person name="Drula E."/>
            <person name="Kohler A."/>
            <person name="Sanchez-Garcia M."/>
            <person name="Andreopoulos B."/>
            <person name="Barry K.W."/>
            <person name="Bonito G."/>
            <person name="Buee M."/>
            <person name="Carver A."/>
            <person name="Chen C."/>
            <person name="Cichocki N."/>
            <person name="Clum A."/>
            <person name="Culley D."/>
            <person name="Crous P.W."/>
            <person name="Fauchery L."/>
            <person name="Girlanda M."/>
            <person name="Hayes R."/>
            <person name="Keri Z."/>
            <person name="LaButti K."/>
            <person name="Lipzen A."/>
            <person name="Lombard V."/>
            <person name="Magnuson J."/>
            <person name="Maillard F."/>
            <person name="Morin E."/>
            <person name="Murat C."/>
            <person name="Nolan M."/>
            <person name="Ohm R."/>
            <person name="Pangilinan J."/>
            <person name="Pereira M."/>
            <person name="Perotto S."/>
            <person name="Peter M."/>
            <person name="Riley R."/>
            <person name="Sitrit Y."/>
            <person name="Stielow B."/>
            <person name="Szollosi G."/>
            <person name="Zifcakova L."/>
            <person name="Stursova M."/>
            <person name="Spatafora J.W."/>
            <person name="Tedersoo L."/>
            <person name="Vaario L.-M."/>
            <person name="Yamada A."/>
            <person name="Yan M."/>
            <person name="Wang P."/>
            <person name="Xu J."/>
            <person name="Bruns T."/>
            <person name="Baldrian P."/>
            <person name="Vilgalys R."/>
            <person name="Henrissat B."/>
            <person name="Grigoriev I.V."/>
            <person name="Hibbett D."/>
            <person name="Nagy L.G."/>
            <person name="Martin F.M."/>
        </authorList>
    </citation>
    <scope>NUCLEOTIDE SEQUENCE</scope>
    <source>
        <strain evidence="1">Prilba</strain>
    </source>
</reference>
<gene>
    <name evidence="1" type="ORF">DFH94DRAFT_680343</name>
</gene>
<dbReference type="Proteomes" id="UP000759537">
    <property type="component" value="Unassembled WGS sequence"/>
</dbReference>
<dbReference type="EMBL" id="WHVB01000004">
    <property type="protein sequence ID" value="KAF8483939.1"/>
    <property type="molecule type" value="Genomic_DNA"/>
</dbReference>
<keyword evidence="2" id="KW-1185">Reference proteome</keyword>
<organism evidence="1 2">
    <name type="scientific">Russula ochroleuca</name>
    <dbReference type="NCBI Taxonomy" id="152965"/>
    <lineage>
        <taxon>Eukaryota</taxon>
        <taxon>Fungi</taxon>
        <taxon>Dikarya</taxon>
        <taxon>Basidiomycota</taxon>
        <taxon>Agaricomycotina</taxon>
        <taxon>Agaricomycetes</taxon>
        <taxon>Russulales</taxon>
        <taxon>Russulaceae</taxon>
        <taxon>Russula</taxon>
    </lineage>
</organism>
<accession>A0A9P5N1G3</accession>
<protein>
    <submittedName>
        <fullName evidence="1">Uncharacterized protein</fullName>
    </submittedName>
</protein>
<sequence length="204" mass="22861">MYHFLLLVGRSTYYDTRTHRRTHGVIYLKEHFEVARRRDKRRIAEDEDRMKWEKLGDNTPSPVKIWDKLPVIREVGAPRPPRTEVPRSRVPGAIRKEGSSSIGKKDPEISGTLAVFGNFDRRLLSTRLAVITMTPWFSLQRDLSCKPVDTETPTGADIALVAVHQPSNAFGAKARYTDSLVLRGCQSPGPTGNADIIGIEALSP</sequence>
<proteinExistence type="predicted"/>
<reference evidence="1" key="2">
    <citation type="journal article" date="2020" name="Nat. Commun.">
        <title>Large-scale genome sequencing of mycorrhizal fungi provides insights into the early evolution of symbiotic traits.</title>
        <authorList>
            <person name="Miyauchi S."/>
            <person name="Kiss E."/>
            <person name="Kuo A."/>
            <person name="Drula E."/>
            <person name="Kohler A."/>
            <person name="Sanchez-Garcia M."/>
            <person name="Morin E."/>
            <person name="Andreopoulos B."/>
            <person name="Barry K.W."/>
            <person name="Bonito G."/>
            <person name="Buee M."/>
            <person name="Carver A."/>
            <person name="Chen C."/>
            <person name="Cichocki N."/>
            <person name="Clum A."/>
            <person name="Culley D."/>
            <person name="Crous P.W."/>
            <person name="Fauchery L."/>
            <person name="Girlanda M."/>
            <person name="Hayes R.D."/>
            <person name="Keri Z."/>
            <person name="LaButti K."/>
            <person name="Lipzen A."/>
            <person name="Lombard V."/>
            <person name="Magnuson J."/>
            <person name="Maillard F."/>
            <person name="Murat C."/>
            <person name="Nolan M."/>
            <person name="Ohm R.A."/>
            <person name="Pangilinan J."/>
            <person name="Pereira M.F."/>
            <person name="Perotto S."/>
            <person name="Peter M."/>
            <person name="Pfister S."/>
            <person name="Riley R."/>
            <person name="Sitrit Y."/>
            <person name="Stielow J.B."/>
            <person name="Szollosi G."/>
            <person name="Zifcakova L."/>
            <person name="Stursova M."/>
            <person name="Spatafora J.W."/>
            <person name="Tedersoo L."/>
            <person name="Vaario L.M."/>
            <person name="Yamada A."/>
            <person name="Yan M."/>
            <person name="Wang P."/>
            <person name="Xu J."/>
            <person name="Bruns T."/>
            <person name="Baldrian P."/>
            <person name="Vilgalys R."/>
            <person name="Dunand C."/>
            <person name="Henrissat B."/>
            <person name="Grigoriev I.V."/>
            <person name="Hibbett D."/>
            <person name="Nagy L.G."/>
            <person name="Martin F.M."/>
        </authorList>
    </citation>
    <scope>NUCLEOTIDE SEQUENCE</scope>
    <source>
        <strain evidence="1">Prilba</strain>
    </source>
</reference>
<comment type="caution">
    <text evidence="1">The sequence shown here is derived from an EMBL/GenBank/DDBJ whole genome shotgun (WGS) entry which is preliminary data.</text>
</comment>
<evidence type="ECO:0000313" key="2">
    <source>
        <dbReference type="Proteomes" id="UP000759537"/>
    </source>
</evidence>
<dbReference type="AlphaFoldDB" id="A0A9P5N1G3"/>
<name>A0A9P5N1G3_9AGAM</name>